<dbReference type="OMA" id="ASYRILW"/>
<feature type="transmembrane region" description="Helical" evidence="2">
    <location>
        <begin position="72"/>
        <end position="94"/>
    </location>
</feature>
<dbReference type="GO" id="GO:0022857">
    <property type="term" value="F:transmembrane transporter activity"/>
    <property type="evidence" value="ECO:0000318"/>
    <property type="project" value="GO_Central"/>
</dbReference>
<feature type="transmembrane region" description="Helical" evidence="2">
    <location>
        <begin position="133"/>
        <end position="157"/>
    </location>
</feature>
<organism evidence="3 4">
    <name type="scientific">Thalassiosira pseudonana</name>
    <name type="common">Marine diatom</name>
    <name type="synonym">Cyclotella nana</name>
    <dbReference type="NCBI Taxonomy" id="35128"/>
    <lineage>
        <taxon>Eukaryota</taxon>
        <taxon>Sar</taxon>
        <taxon>Stramenopiles</taxon>
        <taxon>Ochrophyta</taxon>
        <taxon>Bacillariophyta</taxon>
        <taxon>Coscinodiscophyceae</taxon>
        <taxon>Thalassiosirophycidae</taxon>
        <taxon>Thalassiosirales</taxon>
        <taxon>Thalassiosiraceae</taxon>
        <taxon>Thalassiosira</taxon>
    </lineage>
</organism>
<sequence>MCTGVILQGRVLTILVGQSVGANNPHLALIYLRISFLVLGTLSIPVMIAWTFTQQIWEAFGQSTAVAKDAGYYSFAFIFSIPAQIGWSQLAQFFSAQRVMKPEVVASLMALACNLVLGVVFVLGVPLKGFGGYGFKACPIVTVTVVWFQFIMLWGYFHWFRSKNTHWMNANVSIRDMSPIGHISPWLASLTEGMTTKRLLAMGVIGAVAATLGEREVGLFNASYRILWITLIFVGALAGAAGIKISLRLGTGNAMGARQAAFVGVFLSLCFLLVLSTIVYFNSRAFGMIFTNDESYLDLFEECRWPFTCTLFFMNLSVGIETIPLSMGRTGGVFYAGFVASWFGQVPGVFLLTRYWRDDLYALYTGIAVGYCMLVFLYGTIVYKSDWHKYADMARE</sequence>
<comment type="similarity">
    <text evidence="1">Belongs to the multi antimicrobial extrusion (MATE) (TC 2.A.66.1) family.</text>
</comment>
<dbReference type="GO" id="GO:0016020">
    <property type="term" value="C:membrane"/>
    <property type="evidence" value="ECO:0000318"/>
    <property type="project" value="GO_Central"/>
</dbReference>
<feature type="transmembrane region" description="Helical" evidence="2">
    <location>
        <begin position="30"/>
        <end position="52"/>
    </location>
</feature>
<evidence type="ECO:0008006" key="5">
    <source>
        <dbReference type="Google" id="ProtNLM"/>
    </source>
</evidence>
<dbReference type="GO" id="GO:0015297">
    <property type="term" value="F:antiporter activity"/>
    <property type="evidence" value="ECO:0007669"/>
    <property type="project" value="InterPro"/>
</dbReference>
<dbReference type="InParanoid" id="B8BQA1"/>
<name>B8BQA1_THAPS</name>
<dbReference type="GeneID" id="7445638"/>
<accession>B8BQA1</accession>
<dbReference type="GO" id="GO:0042910">
    <property type="term" value="F:xenobiotic transmembrane transporter activity"/>
    <property type="evidence" value="ECO:0007669"/>
    <property type="project" value="InterPro"/>
</dbReference>
<dbReference type="PANTHER" id="PTHR11206">
    <property type="entry name" value="MULTIDRUG RESISTANCE PROTEIN"/>
    <property type="match status" value="1"/>
</dbReference>
<feature type="non-terminal residue" evidence="3">
    <location>
        <position position="396"/>
    </location>
</feature>
<evidence type="ECO:0000313" key="4">
    <source>
        <dbReference type="Proteomes" id="UP000001449"/>
    </source>
</evidence>
<dbReference type="Proteomes" id="UP000001449">
    <property type="component" value="Chromosome 1"/>
</dbReference>
<dbReference type="InterPro" id="IPR002528">
    <property type="entry name" value="MATE_fam"/>
</dbReference>
<feature type="transmembrane region" description="Helical" evidence="2">
    <location>
        <begin position="226"/>
        <end position="247"/>
    </location>
</feature>
<feature type="transmembrane region" description="Helical" evidence="2">
    <location>
        <begin position="332"/>
        <end position="355"/>
    </location>
</feature>
<dbReference type="PaxDb" id="35128-Thaps267977"/>
<dbReference type="KEGG" id="tps:THAPSDRAFT_267977"/>
<dbReference type="EMBL" id="CM000638">
    <property type="protein sequence ID" value="EED95746.1"/>
    <property type="molecule type" value="Genomic_DNA"/>
</dbReference>
<dbReference type="RefSeq" id="XP_002286105.1">
    <property type="nucleotide sequence ID" value="XM_002286069.1"/>
</dbReference>
<dbReference type="AlphaFoldDB" id="B8BQA1"/>
<keyword evidence="2" id="KW-1133">Transmembrane helix</keyword>
<evidence type="ECO:0000256" key="2">
    <source>
        <dbReference type="SAM" id="Phobius"/>
    </source>
</evidence>
<feature type="transmembrane region" description="Helical" evidence="2">
    <location>
        <begin position="199"/>
        <end position="220"/>
    </location>
</feature>
<feature type="transmembrane region" description="Helical" evidence="2">
    <location>
        <begin position="259"/>
        <end position="281"/>
    </location>
</feature>
<keyword evidence="4" id="KW-1185">Reference proteome</keyword>
<feature type="transmembrane region" description="Helical" evidence="2">
    <location>
        <begin position="106"/>
        <end position="127"/>
    </location>
</feature>
<proteinExistence type="inferred from homology"/>
<gene>
    <name evidence="3" type="ORF">THAPSDRAFT_267977</name>
</gene>
<protein>
    <recommendedName>
        <fullName evidence="5">MATE efflux family protein</fullName>
    </recommendedName>
</protein>
<dbReference type="HOGENOM" id="CLU_697570_0_0_1"/>
<feature type="transmembrane region" description="Helical" evidence="2">
    <location>
        <begin position="361"/>
        <end position="383"/>
    </location>
</feature>
<dbReference type="eggNOG" id="KOG1347">
    <property type="taxonomic scope" value="Eukaryota"/>
</dbReference>
<keyword evidence="2" id="KW-0812">Transmembrane</keyword>
<evidence type="ECO:0000256" key="1">
    <source>
        <dbReference type="ARBA" id="ARBA00010199"/>
    </source>
</evidence>
<reference evidence="3 4" key="2">
    <citation type="journal article" date="2008" name="Nature">
        <title>The Phaeodactylum genome reveals the evolutionary history of diatom genomes.</title>
        <authorList>
            <person name="Bowler C."/>
            <person name="Allen A.E."/>
            <person name="Badger J.H."/>
            <person name="Grimwood J."/>
            <person name="Jabbari K."/>
            <person name="Kuo A."/>
            <person name="Maheswari U."/>
            <person name="Martens C."/>
            <person name="Maumus F."/>
            <person name="Otillar R.P."/>
            <person name="Rayko E."/>
            <person name="Salamov A."/>
            <person name="Vandepoele K."/>
            <person name="Beszteri B."/>
            <person name="Gruber A."/>
            <person name="Heijde M."/>
            <person name="Katinka M."/>
            <person name="Mock T."/>
            <person name="Valentin K."/>
            <person name="Verret F."/>
            <person name="Berges J.A."/>
            <person name="Brownlee C."/>
            <person name="Cadoret J.P."/>
            <person name="Chiovitti A."/>
            <person name="Choi C.J."/>
            <person name="Coesel S."/>
            <person name="De Martino A."/>
            <person name="Detter J.C."/>
            <person name="Durkin C."/>
            <person name="Falciatore A."/>
            <person name="Fournet J."/>
            <person name="Haruta M."/>
            <person name="Huysman M.J."/>
            <person name="Jenkins B.D."/>
            <person name="Jiroutova K."/>
            <person name="Jorgensen R.E."/>
            <person name="Joubert Y."/>
            <person name="Kaplan A."/>
            <person name="Kroger N."/>
            <person name="Kroth P.G."/>
            <person name="La Roche J."/>
            <person name="Lindquist E."/>
            <person name="Lommer M."/>
            <person name="Martin-Jezequel V."/>
            <person name="Lopez P.J."/>
            <person name="Lucas S."/>
            <person name="Mangogna M."/>
            <person name="McGinnis K."/>
            <person name="Medlin L.K."/>
            <person name="Montsant A."/>
            <person name="Oudot-Le Secq M.P."/>
            <person name="Napoli C."/>
            <person name="Obornik M."/>
            <person name="Parker M.S."/>
            <person name="Petit J.L."/>
            <person name="Porcel B.M."/>
            <person name="Poulsen N."/>
            <person name="Robison M."/>
            <person name="Rychlewski L."/>
            <person name="Rynearson T.A."/>
            <person name="Schmutz J."/>
            <person name="Shapiro H."/>
            <person name="Siaut M."/>
            <person name="Stanley M."/>
            <person name="Sussman M.R."/>
            <person name="Taylor A.R."/>
            <person name="Vardi A."/>
            <person name="von Dassow P."/>
            <person name="Vyverman W."/>
            <person name="Willis A."/>
            <person name="Wyrwicz L.S."/>
            <person name="Rokhsar D.S."/>
            <person name="Weissenbach J."/>
            <person name="Armbrust E.V."/>
            <person name="Green B.R."/>
            <person name="Van de Peer Y."/>
            <person name="Grigoriev I.V."/>
        </authorList>
    </citation>
    <scope>NUCLEOTIDE SEQUENCE [LARGE SCALE GENOMIC DNA]</scope>
    <source>
        <strain evidence="3 4">CCMP1335</strain>
    </source>
</reference>
<keyword evidence="2" id="KW-0472">Membrane</keyword>
<reference evidence="3 4" key="1">
    <citation type="journal article" date="2004" name="Science">
        <title>The genome of the diatom Thalassiosira pseudonana: ecology, evolution, and metabolism.</title>
        <authorList>
            <person name="Armbrust E.V."/>
            <person name="Berges J.A."/>
            <person name="Bowler C."/>
            <person name="Green B.R."/>
            <person name="Martinez D."/>
            <person name="Putnam N.H."/>
            <person name="Zhou S."/>
            <person name="Allen A.E."/>
            <person name="Apt K.E."/>
            <person name="Bechner M."/>
            <person name="Brzezinski M.A."/>
            <person name="Chaal B.K."/>
            <person name="Chiovitti A."/>
            <person name="Davis A.K."/>
            <person name="Demarest M.S."/>
            <person name="Detter J.C."/>
            <person name="Glavina T."/>
            <person name="Goodstein D."/>
            <person name="Hadi M.Z."/>
            <person name="Hellsten U."/>
            <person name="Hildebrand M."/>
            <person name="Jenkins B.D."/>
            <person name="Jurka J."/>
            <person name="Kapitonov V.V."/>
            <person name="Kroger N."/>
            <person name="Lau W.W."/>
            <person name="Lane T.W."/>
            <person name="Larimer F.W."/>
            <person name="Lippmeier J.C."/>
            <person name="Lucas S."/>
            <person name="Medina M."/>
            <person name="Montsant A."/>
            <person name="Obornik M."/>
            <person name="Parker M.S."/>
            <person name="Palenik B."/>
            <person name="Pazour G.J."/>
            <person name="Richardson P.M."/>
            <person name="Rynearson T.A."/>
            <person name="Saito M.A."/>
            <person name="Schwartz D.C."/>
            <person name="Thamatrakoln K."/>
            <person name="Valentin K."/>
            <person name="Vardi A."/>
            <person name="Wilkerson F.P."/>
            <person name="Rokhsar D.S."/>
        </authorList>
    </citation>
    <scope>NUCLEOTIDE SEQUENCE [LARGE SCALE GENOMIC DNA]</scope>
    <source>
        <strain evidence="3 4">CCMP1335</strain>
    </source>
</reference>
<evidence type="ECO:0000313" key="3">
    <source>
        <dbReference type="EMBL" id="EED95746.1"/>
    </source>
</evidence>
<dbReference type="Pfam" id="PF01554">
    <property type="entry name" value="MatE"/>
    <property type="match status" value="2"/>
</dbReference>
<dbReference type="STRING" id="35128.B8BQA1"/>